<keyword evidence="2" id="KW-1185">Reference proteome</keyword>
<dbReference type="Proteomes" id="UP000028680">
    <property type="component" value="Chromosome"/>
</dbReference>
<protein>
    <submittedName>
        <fullName evidence="1">Uncharacterized protein</fullName>
    </submittedName>
</protein>
<dbReference type="AlphaFoldDB" id="A0AAN0RID8"/>
<organism evidence="1 2">
    <name type="scientific">Planktomarina temperata RCA23</name>
    <dbReference type="NCBI Taxonomy" id="666509"/>
    <lineage>
        <taxon>Bacteria</taxon>
        <taxon>Pseudomonadati</taxon>
        <taxon>Pseudomonadota</taxon>
        <taxon>Alphaproteobacteria</taxon>
        <taxon>Rhodobacterales</taxon>
        <taxon>Paracoccaceae</taxon>
        <taxon>Planktomarina</taxon>
    </lineage>
</organism>
<name>A0AAN0RID8_9RHOB</name>
<gene>
    <name evidence="1" type="ORF">RCA23_c12270</name>
</gene>
<dbReference type="EMBL" id="CP003984">
    <property type="protein sequence ID" value="AII86774.1"/>
    <property type="molecule type" value="Genomic_DNA"/>
</dbReference>
<accession>A0AAN0RID8</accession>
<evidence type="ECO:0000313" key="2">
    <source>
        <dbReference type="Proteomes" id="UP000028680"/>
    </source>
</evidence>
<proteinExistence type="predicted"/>
<dbReference type="KEGG" id="ptp:RCA23_c12270"/>
<reference evidence="1 2" key="1">
    <citation type="journal article" date="2014" name="ISME J.">
        <title>Adaptation of an abundant Roseobacter RCA organism to pelagic systems revealed by genomic and transcriptomic analyses.</title>
        <authorList>
            <person name="Voget S."/>
            <person name="Wemheuer B."/>
            <person name="Brinkhoff T."/>
            <person name="Vollmers J."/>
            <person name="Dietrich S."/>
            <person name="Giebel H.A."/>
            <person name="Beardsley C."/>
            <person name="Sardemann C."/>
            <person name="Bakenhus I."/>
            <person name="Billerbeck S."/>
            <person name="Daniel R."/>
            <person name="Simon M."/>
        </authorList>
    </citation>
    <scope>NUCLEOTIDE SEQUENCE [LARGE SCALE GENOMIC DNA]</scope>
    <source>
        <strain evidence="1 2">RCA23</strain>
    </source>
</reference>
<sequence>MISSTKAPKTKHKLSQAILKLRQPEIAIYEVLDRPSANAAKKAIDTQCRHHAISVVIIKDRSQ</sequence>
<evidence type="ECO:0000313" key="1">
    <source>
        <dbReference type="EMBL" id="AII86774.1"/>
    </source>
</evidence>